<gene>
    <name evidence="5" type="ORF">PV09_08253</name>
</gene>
<dbReference type="InParanoid" id="A0A0D2A0M7"/>
<keyword evidence="6" id="KW-1185">Reference proteome</keyword>
<sequence length="225" mass="25007">MDALSQFLANIDSTQRRDHADREFIVKYQKLADAKAAADARARAAEKVSAAGLLPPPPQEDVEKPPDRTATPVGAFFYRSPSSPKSPSVTSPPASEPAATLTLRQQLADAQRARTSLEKANAQIPNLLATQNAQTRQIQLAEKEIASLRRKLRDREDEIREKQKLASDVQDEMISLGLQLSVAEQKAEKLEGENRALVERWMKEMGGRAEKMNRDMGFDEDGKRT</sequence>
<dbReference type="Gene3D" id="1.20.5.170">
    <property type="match status" value="1"/>
</dbReference>
<dbReference type="InterPro" id="IPR013923">
    <property type="entry name" value="Autophagy-rel_prot_16_dom"/>
</dbReference>
<evidence type="ECO:0000313" key="5">
    <source>
        <dbReference type="EMBL" id="KIW00213.1"/>
    </source>
</evidence>
<feature type="compositionally biased region" description="Basic and acidic residues" evidence="3">
    <location>
        <begin position="36"/>
        <end position="46"/>
    </location>
</feature>
<protein>
    <recommendedName>
        <fullName evidence="4">Autophagy-related protein 16 domain-containing protein</fullName>
    </recommendedName>
</protein>
<feature type="compositionally biased region" description="Low complexity" evidence="3">
    <location>
        <begin position="80"/>
        <end position="93"/>
    </location>
</feature>
<evidence type="ECO:0000259" key="4">
    <source>
        <dbReference type="Pfam" id="PF08614"/>
    </source>
</evidence>
<dbReference type="VEuPathDB" id="FungiDB:PV09_08253"/>
<dbReference type="GeneID" id="27316226"/>
<dbReference type="RefSeq" id="XP_016210082.1">
    <property type="nucleotide sequence ID" value="XM_016362117.1"/>
</dbReference>
<evidence type="ECO:0000256" key="2">
    <source>
        <dbReference type="SAM" id="Coils"/>
    </source>
</evidence>
<dbReference type="OrthoDB" id="8949486at2759"/>
<dbReference type="Pfam" id="PF08614">
    <property type="entry name" value="ATG16"/>
    <property type="match status" value="1"/>
</dbReference>
<dbReference type="AlphaFoldDB" id="A0A0D2A0M7"/>
<dbReference type="STRING" id="253628.A0A0D2A0M7"/>
<feature type="region of interest" description="Disordered" evidence="3">
    <location>
        <begin position="36"/>
        <end position="98"/>
    </location>
</feature>
<comment type="similarity">
    <text evidence="1">Belongs to the ATG16 family.</text>
</comment>
<evidence type="ECO:0000256" key="1">
    <source>
        <dbReference type="ARBA" id="ARBA00005331"/>
    </source>
</evidence>
<proteinExistence type="inferred from homology"/>
<feature type="coiled-coil region" evidence="2">
    <location>
        <begin position="103"/>
        <end position="200"/>
    </location>
</feature>
<name>A0A0D2A0M7_9PEZI</name>
<dbReference type="EMBL" id="KN847566">
    <property type="protein sequence ID" value="KIW00213.1"/>
    <property type="molecule type" value="Genomic_DNA"/>
</dbReference>
<evidence type="ECO:0000256" key="3">
    <source>
        <dbReference type="SAM" id="MobiDB-lite"/>
    </source>
</evidence>
<dbReference type="Proteomes" id="UP000053259">
    <property type="component" value="Unassembled WGS sequence"/>
</dbReference>
<evidence type="ECO:0000313" key="6">
    <source>
        <dbReference type="Proteomes" id="UP000053259"/>
    </source>
</evidence>
<feature type="domain" description="Autophagy-related protein 16" evidence="4">
    <location>
        <begin position="8"/>
        <end position="213"/>
    </location>
</feature>
<dbReference type="CDD" id="cd22887">
    <property type="entry name" value="Atg16_CCD"/>
    <property type="match status" value="1"/>
</dbReference>
<organism evidence="5 6">
    <name type="scientific">Verruconis gallopava</name>
    <dbReference type="NCBI Taxonomy" id="253628"/>
    <lineage>
        <taxon>Eukaryota</taxon>
        <taxon>Fungi</taxon>
        <taxon>Dikarya</taxon>
        <taxon>Ascomycota</taxon>
        <taxon>Pezizomycotina</taxon>
        <taxon>Dothideomycetes</taxon>
        <taxon>Pleosporomycetidae</taxon>
        <taxon>Venturiales</taxon>
        <taxon>Sympoventuriaceae</taxon>
        <taxon>Verruconis</taxon>
    </lineage>
</organism>
<reference evidence="5 6" key="1">
    <citation type="submission" date="2015-01" db="EMBL/GenBank/DDBJ databases">
        <title>The Genome Sequence of Ochroconis gallopava CBS43764.</title>
        <authorList>
            <consortium name="The Broad Institute Genomics Platform"/>
            <person name="Cuomo C."/>
            <person name="de Hoog S."/>
            <person name="Gorbushina A."/>
            <person name="Stielow B."/>
            <person name="Teixiera M."/>
            <person name="Abouelleil A."/>
            <person name="Chapman S.B."/>
            <person name="Priest M."/>
            <person name="Young S.K."/>
            <person name="Wortman J."/>
            <person name="Nusbaum C."/>
            <person name="Birren B."/>
        </authorList>
    </citation>
    <scope>NUCLEOTIDE SEQUENCE [LARGE SCALE GENOMIC DNA]</scope>
    <source>
        <strain evidence="5 6">CBS 43764</strain>
    </source>
</reference>
<keyword evidence="2" id="KW-0175">Coiled coil</keyword>
<accession>A0A0D2A0M7</accession>
<dbReference type="HOGENOM" id="CLU_082752_0_0_1"/>